<evidence type="ECO:0000313" key="3">
    <source>
        <dbReference type="Proteomes" id="UP001303647"/>
    </source>
</evidence>
<dbReference type="EMBL" id="MU857757">
    <property type="protein sequence ID" value="KAK4244106.1"/>
    <property type="molecule type" value="Genomic_DNA"/>
</dbReference>
<dbReference type="PANTHER" id="PTHR37012">
    <property type="entry name" value="B-ZIP TRANSCRIPTION FACTOR (EUROFUNG)-RELATED"/>
    <property type="match status" value="1"/>
</dbReference>
<comment type="caution">
    <text evidence="2">The sequence shown here is derived from an EMBL/GenBank/DDBJ whole genome shotgun (WGS) entry which is preliminary data.</text>
</comment>
<dbReference type="Proteomes" id="UP001303647">
    <property type="component" value="Unassembled WGS sequence"/>
</dbReference>
<gene>
    <name evidence="2" type="ORF">C7999DRAFT_17597</name>
</gene>
<accession>A0AAN7CM12</accession>
<reference evidence="2" key="1">
    <citation type="journal article" date="2023" name="Mol. Phylogenet. Evol.">
        <title>Genome-scale phylogeny and comparative genomics of the fungal order Sordariales.</title>
        <authorList>
            <person name="Hensen N."/>
            <person name="Bonometti L."/>
            <person name="Westerberg I."/>
            <person name="Brannstrom I.O."/>
            <person name="Guillou S."/>
            <person name="Cros-Aarteil S."/>
            <person name="Calhoun S."/>
            <person name="Haridas S."/>
            <person name="Kuo A."/>
            <person name="Mondo S."/>
            <person name="Pangilinan J."/>
            <person name="Riley R."/>
            <person name="LaButti K."/>
            <person name="Andreopoulos B."/>
            <person name="Lipzen A."/>
            <person name="Chen C."/>
            <person name="Yan M."/>
            <person name="Daum C."/>
            <person name="Ng V."/>
            <person name="Clum A."/>
            <person name="Steindorff A."/>
            <person name="Ohm R.A."/>
            <person name="Martin F."/>
            <person name="Silar P."/>
            <person name="Natvig D.O."/>
            <person name="Lalanne C."/>
            <person name="Gautier V."/>
            <person name="Ament-Velasquez S.L."/>
            <person name="Kruys A."/>
            <person name="Hutchinson M.I."/>
            <person name="Powell A.J."/>
            <person name="Barry K."/>
            <person name="Miller A.N."/>
            <person name="Grigoriev I.V."/>
            <person name="Debuchy R."/>
            <person name="Gladieux P."/>
            <person name="Hiltunen Thoren M."/>
            <person name="Johannesson H."/>
        </authorList>
    </citation>
    <scope>NUCLEOTIDE SEQUENCE</scope>
    <source>
        <strain evidence="2">CBS 359.72</strain>
    </source>
</reference>
<keyword evidence="3" id="KW-1185">Reference proteome</keyword>
<feature type="region of interest" description="Disordered" evidence="1">
    <location>
        <begin position="1"/>
        <end position="46"/>
    </location>
</feature>
<organism evidence="2 3">
    <name type="scientific">Corynascus novoguineensis</name>
    <dbReference type="NCBI Taxonomy" id="1126955"/>
    <lineage>
        <taxon>Eukaryota</taxon>
        <taxon>Fungi</taxon>
        <taxon>Dikarya</taxon>
        <taxon>Ascomycota</taxon>
        <taxon>Pezizomycotina</taxon>
        <taxon>Sordariomycetes</taxon>
        <taxon>Sordariomycetidae</taxon>
        <taxon>Sordariales</taxon>
        <taxon>Chaetomiaceae</taxon>
        <taxon>Corynascus</taxon>
    </lineage>
</organism>
<evidence type="ECO:0000313" key="2">
    <source>
        <dbReference type="EMBL" id="KAK4244106.1"/>
    </source>
</evidence>
<feature type="compositionally biased region" description="Basic and acidic residues" evidence="1">
    <location>
        <begin position="30"/>
        <end position="41"/>
    </location>
</feature>
<dbReference type="CDD" id="cd14688">
    <property type="entry name" value="bZIP_YAP"/>
    <property type="match status" value="1"/>
</dbReference>
<reference evidence="2" key="2">
    <citation type="submission" date="2023-05" db="EMBL/GenBank/DDBJ databases">
        <authorList>
            <consortium name="Lawrence Berkeley National Laboratory"/>
            <person name="Steindorff A."/>
            <person name="Hensen N."/>
            <person name="Bonometti L."/>
            <person name="Westerberg I."/>
            <person name="Brannstrom I.O."/>
            <person name="Guillou S."/>
            <person name="Cros-Aarteil S."/>
            <person name="Calhoun S."/>
            <person name="Haridas S."/>
            <person name="Kuo A."/>
            <person name="Mondo S."/>
            <person name="Pangilinan J."/>
            <person name="Riley R."/>
            <person name="Labutti K."/>
            <person name="Andreopoulos B."/>
            <person name="Lipzen A."/>
            <person name="Chen C."/>
            <person name="Yanf M."/>
            <person name="Daum C."/>
            <person name="Ng V."/>
            <person name="Clum A."/>
            <person name="Ohm R."/>
            <person name="Martin F."/>
            <person name="Silar P."/>
            <person name="Natvig D."/>
            <person name="Lalanne C."/>
            <person name="Gautier V."/>
            <person name="Ament-Velasquez S.L."/>
            <person name="Kruys A."/>
            <person name="Hutchinson M.I."/>
            <person name="Powell A.J."/>
            <person name="Barry K."/>
            <person name="Miller A.N."/>
            <person name="Grigoriev I.V."/>
            <person name="Debuchy R."/>
            <person name="Gladieux P."/>
            <person name="Thoren M.H."/>
            <person name="Johannesson H."/>
        </authorList>
    </citation>
    <scope>NUCLEOTIDE SEQUENCE</scope>
    <source>
        <strain evidence="2">CBS 359.72</strain>
    </source>
</reference>
<name>A0AAN7CM12_9PEZI</name>
<dbReference type="AlphaFoldDB" id="A0AAN7CM12"/>
<sequence>MSPHPAHKEPPKLSKGKGKAGARRVSNLSEEQRNKKRENDRIAQQNIRRRNKELIEKLQQEVDDLRKRDRVDMVSRLIRRNRELEDEVHALRKTLFLHTGRPYPAPGFDVEGLPPTGHSGDYNVPHSFGSPYITSANPYDQWPSSVVPVPSTVTVNSVESSPGASGHGDEFTPTYVHAGVPAIDGAVIAGSTSAPSLDSAKTEYQEVDTGSSSNTYPNHNAQHPSTYLHEPPWVYPAGAYYTN</sequence>
<evidence type="ECO:0008006" key="4">
    <source>
        <dbReference type="Google" id="ProtNLM"/>
    </source>
</evidence>
<evidence type="ECO:0000256" key="1">
    <source>
        <dbReference type="SAM" id="MobiDB-lite"/>
    </source>
</evidence>
<proteinExistence type="predicted"/>
<protein>
    <recommendedName>
        <fullName evidence="4">BZIP domain-containing protein</fullName>
    </recommendedName>
</protein>
<feature type="compositionally biased region" description="Basic and acidic residues" evidence="1">
    <location>
        <begin position="1"/>
        <end position="12"/>
    </location>
</feature>
<dbReference type="PANTHER" id="PTHR37012:SF2">
    <property type="entry name" value="BZIP DOMAIN-CONTAINING PROTEIN-RELATED"/>
    <property type="match status" value="1"/>
</dbReference>